<organism evidence="2 3">
    <name type="scientific">Halolamina litorea</name>
    <dbReference type="NCBI Taxonomy" id="1515593"/>
    <lineage>
        <taxon>Archaea</taxon>
        <taxon>Methanobacteriati</taxon>
        <taxon>Methanobacteriota</taxon>
        <taxon>Stenosarchaea group</taxon>
        <taxon>Halobacteria</taxon>
        <taxon>Halobacteriales</taxon>
        <taxon>Haloferacaceae</taxon>
    </lineage>
</organism>
<evidence type="ECO:0008006" key="4">
    <source>
        <dbReference type="Google" id="ProtNLM"/>
    </source>
</evidence>
<evidence type="ECO:0000313" key="2">
    <source>
        <dbReference type="EMBL" id="MFD1567395.1"/>
    </source>
</evidence>
<evidence type="ECO:0000256" key="1">
    <source>
        <dbReference type="SAM" id="MobiDB-lite"/>
    </source>
</evidence>
<comment type="caution">
    <text evidence="2">The sequence shown here is derived from an EMBL/GenBank/DDBJ whole genome shotgun (WGS) entry which is preliminary data.</text>
</comment>
<dbReference type="EMBL" id="JBHUCZ010000003">
    <property type="protein sequence ID" value="MFD1567395.1"/>
    <property type="molecule type" value="Genomic_DNA"/>
</dbReference>
<name>A0ABD6BRS4_9EURY</name>
<dbReference type="AlphaFoldDB" id="A0ABD6BRS4"/>
<feature type="compositionally biased region" description="Basic and acidic residues" evidence="1">
    <location>
        <begin position="1"/>
        <end position="15"/>
    </location>
</feature>
<feature type="compositionally biased region" description="Acidic residues" evidence="1">
    <location>
        <begin position="22"/>
        <end position="35"/>
    </location>
</feature>
<sequence>MTRRSITEEARKRQSEGGADAFVDDGADDALDDESTERRKFTQRMPEALVAEIDEFADAHGMSRNAAINLLSKTGLREL</sequence>
<evidence type="ECO:0000313" key="3">
    <source>
        <dbReference type="Proteomes" id="UP001597139"/>
    </source>
</evidence>
<dbReference type="RefSeq" id="WP_267646366.1">
    <property type="nucleotide sequence ID" value="NZ_JANHGR010000001.1"/>
</dbReference>
<protein>
    <recommendedName>
        <fullName evidence="4">Ribbon-helix-helix protein, copG family</fullName>
    </recommendedName>
</protein>
<dbReference type="InterPro" id="IPR010985">
    <property type="entry name" value="Ribbon_hlx_hlx"/>
</dbReference>
<keyword evidence="3" id="KW-1185">Reference proteome</keyword>
<reference evidence="2 3" key="1">
    <citation type="journal article" date="2019" name="Int. J. Syst. Evol. Microbiol.">
        <title>The Global Catalogue of Microorganisms (GCM) 10K type strain sequencing project: providing services to taxonomists for standard genome sequencing and annotation.</title>
        <authorList>
            <consortium name="The Broad Institute Genomics Platform"/>
            <consortium name="The Broad Institute Genome Sequencing Center for Infectious Disease"/>
            <person name="Wu L."/>
            <person name="Ma J."/>
        </authorList>
    </citation>
    <scope>NUCLEOTIDE SEQUENCE [LARGE SCALE GENOMIC DNA]</scope>
    <source>
        <strain evidence="2 3">CGMCC 1.12859</strain>
    </source>
</reference>
<proteinExistence type="predicted"/>
<accession>A0ABD6BRS4</accession>
<feature type="region of interest" description="Disordered" evidence="1">
    <location>
        <begin position="1"/>
        <end position="42"/>
    </location>
</feature>
<dbReference type="SUPFAM" id="SSF47598">
    <property type="entry name" value="Ribbon-helix-helix"/>
    <property type="match status" value="1"/>
</dbReference>
<gene>
    <name evidence="2" type="ORF">ACFSAU_07810</name>
</gene>
<dbReference type="Proteomes" id="UP001597139">
    <property type="component" value="Unassembled WGS sequence"/>
</dbReference>